<feature type="transmembrane region" description="Helical" evidence="6">
    <location>
        <begin position="225"/>
        <end position="245"/>
    </location>
</feature>
<dbReference type="AlphaFoldDB" id="A0A7W3UZ48"/>
<feature type="transmembrane region" description="Helical" evidence="6">
    <location>
        <begin position="327"/>
        <end position="345"/>
    </location>
</feature>
<keyword evidence="5 6" id="KW-0472">Membrane</keyword>
<keyword evidence="2" id="KW-1003">Cell membrane</keyword>
<comment type="caution">
    <text evidence="7">The sequence shown here is derived from an EMBL/GenBank/DDBJ whole genome shotgun (WGS) entry which is preliminary data.</text>
</comment>
<dbReference type="Pfam" id="PF13440">
    <property type="entry name" value="Polysacc_synt_3"/>
    <property type="match status" value="1"/>
</dbReference>
<protein>
    <submittedName>
        <fullName evidence="7">Oligosaccharide flippase family protein</fullName>
    </submittedName>
</protein>
<gene>
    <name evidence="7" type="ORF">H4O09_02635</name>
</gene>
<feature type="transmembrane region" description="Helical" evidence="6">
    <location>
        <begin position="439"/>
        <end position="456"/>
    </location>
</feature>
<evidence type="ECO:0000256" key="1">
    <source>
        <dbReference type="ARBA" id="ARBA00004651"/>
    </source>
</evidence>
<evidence type="ECO:0000256" key="3">
    <source>
        <dbReference type="ARBA" id="ARBA00022692"/>
    </source>
</evidence>
<dbReference type="EMBL" id="JACIUV010000001">
    <property type="protein sequence ID" value="MBB1115962.1"/>
    <property type="molecule type" value="Genomic_DNA"/>
</dbReference>
<sequence length="467" mass="51013">MLGSIITLLGGTVGAQIIALGTAPILSRIFRPEDFGILALYASILSVASVIASLRLHLAILLPKTIQGARAVAGLAGIILLAMTALITIITLTSAEYIVYKIGNPSLKQYLWLIPIGFLIVGAYQIVVYFAMRQGDFISISLSKLHQAVTMALIQIGGAQLGTFSLIVGHALGQGAGLGVLIRKSKELFTGKLPPKQILWALHRYKKFPIYTSWAALFNTMGQQLPPIVLGASFGAHIAGIYFLAHRALVMPIAVIGRAVSDAYFSQSNLKSSNISHGKRLERTYQALISISAPPALGLIIIAPIFFKTIFGDEWMEAGDYARVMTPWLLTVFVISPLSTIHITLEKQVHGIFFESILISGRIASLWFGVKYGTPLTTVALFSTWSTICWIGYLIWSYTLTEANLTSLITSTLRAFVAALFFVTPIIIAIYLFQMDSRALIIACIISGFLLALHYWREFRTAWKTSA</sequence>
<dbReference type="GO" id="GO:0005886">
    <property type="term" value="C:plasma membrane"/>
    <property type="evidence" value="ECO:0007669"/>
    <property type="project" value="UniProtKB-SubCell"/>
</dbReference>
<reference evidence="7 8" key="1">
    <citation type="submission" date="2020-08" db="EMBL/GenBank/DDBJ databases">
        <title>Stenotrophomonas sp. W1S232.</title>
        <authorList>
            <person name="Deng Y."/>
        </authorList>
    </citation>
    <scope>NUCLEOTIDE SEQUENCE [LARGE SCALE GENOMIC DNA]</scope>
    <source>
        <strain evidence="7 8">W1S232</strain>
    </source>
</reference>
<evidence type="ECO:0000256" key="5">
    <source>
        <dbReference type="ARBA" id="ARBA00023136"/>
    </source>
</evidence>
<dbReference type="Proteomes" id="UP000550609">
    <property type="component" value="Unassembled WGS sequence"/>
</dbReference>
<organism evidence="7 8">
    <name type="scientific">Stenotrophomonas koreensis</name>
    <dbReference type="NCBI Taxonomy" id="266128"/>
    <lineage>
        <taxon>Bacteria</taxon>
        <taxon>Pseudomonadati</taxon>
        <taxon>Pseudomonadota</taxon>
        <taxon>Gammaproteobacteria</taxon>
        <taxon>Lysobacterales</taxon>
        <taxon>Lysobacteraceae</taxon>
        <taxon>Stenotrophomonas</taxon>
    </lineage>
</organism>
<feature type="transmembrane region" description="Helical" evidence="6">
    <location>
        <begin position="352"/>
        <end position="370"/>
    </location>
</feature>
<keyword evidence="4 6" id="KW-1133">Transmembrane helix</keyword>
<evidence type="ECO:0000256" key="2">
    <source>
        <dbReference type="ARBA" id="ARBA00022475"/>
    </source>
</evidence>
<dbReference type="PANTHER" id="PTHR30250:SF28">
    <property type="entry name" value="POLYSACCHARIDE BIOSYNTHESIS PROTEIN"/>
    <property type="match status" value="1"/>
</dbReference>
<dbReference type="InterPro" id="IPR050833">
    <property type="entry name" value="Poly_Biosynth_Transport"/>
</dbReference>
<evidence type="ECO:0000313" key="7">
    <source>
        <dbReference type="EMBL" id="MBB1115962.1"/>
    </source>
</evidence>
<feature type="transmembrane region" description="Helical" evidence="6">
    <location>
        <begin position="74"/>
        <end position="98"/>
    </location>
</feature>
<name>A0A7W3UZ48_9GAMM</name>
<feature type="transmembrane region" description="Helical" evidence="6">
    <location>
        <begin position="39"/>
        <end position="62"/>
    </location>
</feature>
<keyword evidence="3 6" id="KW-0812">Transmembrane</keyword>
<dbReference type="PANTHER" id="PTHR30250">
    <property type="entry name" value="PST FAMILY PREDICTED COLANIC ACID TRANSPORTER"/>
    <property type="match status" value="1"/>
</dbReference>
<evidence type="ECO:0000256" key="4">
    <source>
        <dbReference type="ARBA" id="ARBA00022989"/>
    </source>
</evidence>
<feature type="transmembrane region" description="Helical" evidence="6">
    <location>
        <begin position="287"/>
        <end position="307"/>
    </location>
</feature>
<evidence type="ECO:0000256" key="6">
    <source>
        <dbReference type="SAM" id="Phobius"/>
    </source>
</evidence>
<feature type="transmembrane region" description="Helical" evidence="6">
    <location>
        <begin position="152"/>
        <end position="172"/>
    </location>
</feature>
<dbReference type="RefSeq" id="WP_182621330.1">
    <property type="nucleotide sequence ID" value="NZ_JACIUV010000001.1"/>
</dbReference>
<evidence type="ECO:0000313" key="8">
    <source>
        <dbReference type="Proteomes" id="UP000550609"/>
    </source>
</evidence>
<feature type="transmembrane region" description="Helical" evidence="6">
    <location>
        <begin position="110"/>
        <end position="131"/>
    </location>
</feature>
<proteinExistence type="predicted"/>
<feature type="transmembrane region" description="Helical" evidence="6">
    <location>
        <begin position="376"/>
        <end position="396"/>
    </location>
</feature>
<feature type="transmembrane region" description="Helical" evidence="6">
    <location>
        <begin position="408"/>
        <end position="433"/>
    </location>
</feature>
<accession>A0A7W3UZ48</accession>
<comment type="subcellular location">
    <subcellularLocation>
        <location evidence="1">Cell membrane</location>
        <topology evidence="1">Multi-pass membrane protein</topology>
    </subcellularLocation>
</comment>